<dbReference type="PROSITE" id="PS50949">
    <property type="entry name" value="HTH_GNTR"/>
    <property type="match status" value="1"/>
</dbReference>
<keyword evidence="2" id="KW-0238">DNA-binding</keyword>
<organism evidence="5 6">
    <name type="scientific">Microbacterium aurantiacum</name>
    <dbReference type="NCBI Taxonomy" id="162393"/>
    <lineage>
        <taxon>Bacteria</taxon>
        <taxon>Bacillati</taxon>
        <taxon>Actinomycetota</taxon>
        <taxon>Actinomycetes</taxon>
        <taxon>Micrococcales</taxon>
        <taxon>Microbacteriaceae</taxon>
        <taxon>Microbacterium</taxon>
    </lineage>
</organism>
<reference evidence="5" key="1">
    <citation type="submission" date="2021-06" db="EMBL/GenBank/DDBJ databases">
        <title>Genome-based taxonomic framework of Microbacterium strains isolated from marine environment, the description of four new species and reclassification of four preexisting species.</title>
        <authorList>
            <person name="Lee S.D."/>
            <person name="Kim S.-M."/>
            <person name="Byeon Y.-S."/>
            <person name="Yang H.L."/>
            <person name="Kim I.S."/>
        </authorList>
    </citation>
    <scope>NUCLEOTIDE SEQUENCE</scope>
    <source>
        <strain evidence="5">KACC 20510</strain>
    </source>
</reference>
<evidence type="ECO:0000256" key="1">
    <source>
        <dbReference type="ARBA" id="ARBA00023015"/>
    </source>
</evidence>
<evidence type="ECO:0000259" key="4">
    <source>
        <dbReference type="PROSITE" id="PS50949"/>
    </source>
</evidence>
<dbReference type="SMART" id="SM00345">
    <property type="entry name" value="HTH_GNTR"/>
    <property type="match status" value="1"/>
</dbReference>
<accession>A0ABT8FVQ9</accession>
<comment type="caution">
    <text evidence="5">The sequence shown here is derived from an EMBL/GenBank/DDBJ whole genome shotgun (WGS) entry which is preliminary data.</text>
</comment>
<dbReference type="InterPro" id="IPR008920">
    <property type="entry name" value="TF_FadR/GntR_C"/>
</dbReference>
<dbReference type="EMBL" id="JAHWXI010000018">
    <property type="protein sequence ID" value="MDN4465401.1"/>
    <property type="molecule type" value="Genomic_DNA"/>
</dbReference>
<evidence type="ECO:0000313" key="6">
    <source>
        <dbReference type="Proteomes" id="UP001172731"/>
    </source>
</evidence>
<keyword evidence="3" id="KW-0804">Transcription</keyword>
<sequence>MAVPASRTRPQLGDEAASYVRDQITSGILAPGTHVRPEVIAAELGISSTPAREALQALRAEGFLELAPRRGFTVARVTGDDIRDMFLVQSWVAGELAARAASNADAEVVTGLAAIHEDLTVAAESGDLTGLEEQNHLFHRGINLASGAPKLAWVIQLVSRYAPSRFYATIEGWPQTTIEDHTGILEAIRAGDSESAREHMRHHVLRAGEQLAQHVDARLGGGAGGVEVPGP</sequence>
<dbReference type="SMART" id="SM00895">
    <property type="entry name" value="FCD"/>
    <property type="match status" value="1"/>
</dbReference>
<dbReference type="SUPFAM" id="SSF48008">
    <property type="entry name" value="GntR ligand-binding domain-like"/>
    <property type="match status" value="1"/>
</dbReference>
<dbReference type="InterPro" id="IPR036388">
    <property type="entry name" value="WH-like_DNA-bd_sf"/>
</dbReference>
<feature type="domain" description="HTH gntR-type" evidence="4">
    <location>
        <begin position="10"/>
        <end position="77"/>
    </location>
</feature>
<dbReference type="CDD" id="cd07377">
    <property type="entry name" value="WHTH_GntR"/>
    <property type="match status" value="1"/>
</dbReference>
<dbReference type="Proteomes" id="UP001172731">
    <property type="component" value="Unassembled WGS sequence"/>
</dbReference>
<dbReference type="InterPro" id="IPR036390">
    <property type="entry name" value="WH_DNA-bd_sf"/>
</dbReference>
<dbReference type="Gene3D" id="1.20.120.530">
    <property type="entry name" value="GntR ligand-binding domain-like"/>
    <property type="match status" value="1"/>
</dbReference>
<dbReference type="SUPFAM" id="SSF46785">
    <property type="entry name" value="Winged helix' DNA-binding domain"/>
    <property type="match status" value="1"/>
</dbReference>
<proteinExistence type="predicted"/>
<evidence type="ECO:0000256" key="2">
    <source>
        <dbReference type="ARBA" id="ARBA00023125"/>
    </source>
</evidence>
<keyword evidence="6" id="KW-1185">Reference proteome</keyword>
<dbReference type="Pfam" id="PF07729">
    <property type="entry name" value="FCD"/>
    <property type="match status" value="1"/>
</dbReference>
<dbReference type="PANTHER" id="PTHR43537">
    <property type="entry name" value="TRANSCRIPTIONAL REGULATOR, GNTR FAMILY"/>
    <property type="match status" value="1"/>
</dbReference>
<keyword evidence="1" id="KW-0805">Transcription regulation</keyword>
<gene>
    <name evidence="5" type="ORF">KZC48_13485</name>
</gene>
<protein>
    <submittedName>
        <fullName evidence="5">GntR family transcriptional regulator</fullName>
    </submittedName>
</protein>
<dbReference type="Pfam" id="PF00392">
    <property type="entry name" value="GntR"/>
    <property type="match status" value="1"/>
</dbReference>
<evidence type="ECO:0000313" key="5">
    <source>
        <dbReference type="EMBL" id="MDN4465401.1"/>
    </source>
</evidence>
<name>A0ABT8FVQ9_9MICO</name>
<dbReference type="InterPro" id="IPR011711">
    <property type="entry name" value="GntR_C"/>
</dbReference>
<dbReference type="Gene3D" id="1.10.10.10">
    <property type="entry name" value="Winged helix-like DNA-binding domain superfamily/Winged helix DNA-binding domain"/>
    <property type="match status" value="1"/>
</dbReference>
<evidence type="ECO:0000256" key="3">
    <source>
        <dbReference type="ARBA" id="ARBA00023163"/>
    </source>
</evidence>
<dbReference type="PANTHER" id="PTHR43537:SF24">
    <property type="entry name" value="GLUCONATE OPERON TRANSCRIPTIONAL REPRESSOR"/>
    <property type="match status" value="1"/>
</dbReference>
<dbReference type="InterPro" id="IPR000524">
    <property type="entry name" value="Tscrpt_reg_HTH_GntR"/>
</dbReference>
<dbReference type="RefSeq" id="WP_301135335.1">
    <property type="nucleotide sequence ID" value="NZ_BAAAUQ010000016.1"/>
</dbReference>